<name>A0A165PUT8_9APHY</name>
<evidence type="ECO:0000256" key="1">
    <source>
        <dbReference type="SAM" id="MobiDB-lite"/>
    </source>
</evidence>
<organism evidence="2 3">
    <name type="scientific">Daedalea quercina L-15889</name>
    <dbReference type="NCBI Taxonomy" id="1314783"/>
    <lineage>
        <taxon>Eukaryota</taxon>
        <taxon>Fungi</taxon>
        <taxon>Dikarya</taxon>
        <taxon>Basidiomycota</taxon>
        <taxon>Agaricomycotina</taxon>
        <taxon>Agaricomycetes</taxon>
        <taxon>Polyporales</taxon>
        <taxon>Fomitopsis</taxon>
    </lineage>
</organism>
<feature type="compositionally biased region" description="Polar residues" evidence="1">
    <location>
        <begin position="109"/>
        <end position="123"/>
    </location>
</feature>
<evidence type="ECO:0000313" key="3">
    <source>
        <dbReference type="Proteomes" id="UP000076727"/>
    </source>
</evidence>
<proteinExistence type="predicted"/>
<accession>A0A165PUT8</accession>
<gene>
    <name evidence="2" type="ORF">DAEQUDRAFT_766058</name>
</gene>
<protein>
    <submittedName>
        <fullName evidence="2">Uncharacterized protein</fullName>
    </submittedName>
</protein>
<dbReference type="EMBL" id="KV429064">
    <property type="protein sequence ID" value="KZT68647.1"/>
    <property type="molecule type" value="Genomic_DNA"/>
</dbReference>
<dbReference type="STRING" id="1314783.A0A165PUT8"/>
<dbReference type="Proteomes" id="UP000076727">
    <property type="component" value="Unassembled WGS sequence"/>
</dbReference>
<dbReference type="OrthoDB" id="3212410at2759"/>
<keyword evidence="3" id="KW-1185">Reference proteome</keyword>
<feature type="compositionally biased region" description="Pro residues" evidence="1">
    <location>
        <begin position="144"/>
        <end position="153"/>
    </location>
</feature>
<reference evidence="2 3" key="1">
    <citation type="journal article" date="2016" name="Mol. Biol. Evol.">
        <title>Comparative Genomics of Early-Diverging Mushroom-Forming Fungi Provides Insights into the Origins of Lignocellulose Decay Capabilities.</title>
        <authorList>
            <person name="Nagy L.G."/>
            <person name="Riley R."/>
            <person name="Tritt A."/>
            <person name="Adam C."/>
            <person name="Daum C."/>
            <person name="Floudas D."/>
            <person name="Sun H."/>
            <person name="Yadav J.S."/>
            <person name="Pangilinan J."/>
            <person name="Larsson K.H."/>
            <person name="Matsuura K."/>
            <person name="Barry K."/>
            <person name="Labutti K."/>
            <person name="Kuo R."/>
            <person name="Ohm R.A."/>
            <person name="Bhattacharya S.S."/>
            <person name="Shirouzu T."/>
            <person name="Yoshinaga Y."/>
            <person name="Martin F.M."/>
            <person name="Grigoriev I.V."/>
            <person name="Hibbett D.S."/>
        </authorList>
    </citation>
    <scope>NUCLEOTIDE SEQUENCE [LARGE SCALE GENOMIC DNA]</scope>
    <source>
        <strain evidence="2 3">L-15889</strain>
    </source>
</reference>
<feature type="region of interest" description="Disordered" evidence="1">
    <location>
        <begin position="88"/>
        <end position="153"/>
    </location>
</feature>
<dbReference type="AlphaFoldDB" id="A0A165PUT8"/>
<sequence>MEYPACVEDDWGVGETYAPCPTQSDPSRRLPDVRSISVFRARWLVSRKRTTNLMDLAGLWKRTVLGELERRVVEENDPAAPVQRVLEDFFEPSAPAPSQTPEAPPQEDLQASNIMSGYISNLGQARVPDADSDEEMWPQRRRSPPPPPGWYGF</sequence>
<evidence type="ECO:0000313" key="2">
    <source>
        <dbReference type="EMBL" id="KZT68647.1"/>
    </source>
</evidence>